<evidence type="ECO:0000256" key="2">
    <source>
        <dbReference type="ARBA" id="ARBA00022670"/>
    </source>
</evidence>
<dbReference type="InterPro" id="IPR015500">
    <property type="entry name" value="Peptidase_S8_subtilisin-rel"/>
</dbReference>
<evidence type="ECO:0000256" key="3">
    <source>
        <dbReference type="ARBA" id="ARBA00022801"/>
    </source>
</evidence>
<dbReference type="Gene3D" id="3.40.50.200">
    <property type="entry name" value="Peptidase S8/S53 domain"/>
    <property type="match status" value="1"/>
</dbReference>
<feature type="active site" description="Charge relay system" evidence="5">
    <location>
        <position position="788"/>
    </location>
</feature>
<organism evidence="9 10">
    <name type="scientific">Colletotrichum plurivorum</name>
    <dbReference type="NCBI Taxonomy" id="2175906"/>
    <lineage>
        <taxon>Eukaryota</taxon>
        <taxon>Fungi</taxon>
        <taxon>Dikarya</taxon>
        <taxon>Ascomycota</taxon>
        <taxon>Pezizomycotina</taxon>
        <taxon>Sordariomycetes</taxon>
        <taxon>Hypocreomycetidae</taxon>
        <taxon>Glomerellales</taxon>
        <taxon>Glomerellaceae</taxon>
        <taxon>Colletotrichum</taxon>
        <taxon>Colletotrichum orchidearum species complex</taxon>
    </lineage>
</organism>
<dbReference type="InterPro" id="IPR036852">
    <property type="entry name" value="Peptidase_S8/S53_dom_sf"/>
</dbReference>
<evidence type="ECO:0000256" key="1">
    <source>
        <dbReference type="ARBA" id="ARBA00011073"/>
    </source>
</evidence>
<evidence type="ECO:0000313" key="10">
    <source>
        <dbReference type="Proteomes" id="UP000654918"/>
    </source>
</evidence>
<reference evidence="9" key="1">
    <citation type="journal article" date="2020" name="Phytopathology">
        <title>Genome Sequence Resources of Colletotrichum truncatum, C. plurivorum, C. musicola, and C. sojae: Four Species Pathogenic to Soybean (Glycine max).</title>
        <authorList>
            <person name="Rogerio F."/>
            <person name="Boufleur T.R."/>
            <person name="Ciampi-Guillardi M."/>
            <person name="Sukno S.A."/>
            <person name="Thon M.R."/>
            <person name="Massola Junior N.S."/>
            <person name="Baroncelli R."/>
        </authorList>
    </citation>
    <scope>NUCLEOTIDE SEQUENCE</scope>
    <source>
        <strain evidence="9">LFN00145</strain>
    </source>
</reference>
<gene>
    <name evidence="9" type="ORF">CPLU01_15509</name>
</gene>
<keyword evidence="2 5" id="KW-0645">Protease</keyword>
<feature type="signal peptide" evidence="6">
    <location>
        <begin position="1"/>
        <end position="18"/>
    </location>
</feature>
<feature type="active site" description="Charge relay system" evidence="5">
    <location>
        <position position="634"/>
    </location>
</feature>
<dbReference type="CDD" id="cd00306">
    <property type="entry name" value="Peptidases_S8_S53"/>
    <property type="match status" value="1"/>
</dbReference>
<feature type="domain" description="DUF7580" evidence="8">
    <location>
        <begin position="149"/>
        <end position="491"/>
    </location>
</feature>
<evidence type="ECO:0000256" key="6">
    <source>
        <dbReference type="SAM" id="SignalP"/>
    </source>
</evidence>
<dbReference type="PROSITE" id="PS51892">
    <property type="entry name" value="SUBTILASE"/>
    <property type="match status" value="1"/>
</dbReference>
<evidence type="ECO:0000259" key="7">
    <source>
        <dbReference type="Pfam" id="PF00082"/>
    </source>
</evidence>
<dbReference type="GO" id="GO:0004252">
    <property type="term" value="F:serine-type endopeptidase activity"/>
    <property type="evidence" value="ECO:0007669"/>
    <property type="project" value="UniProtKB-UniRule"/>
</dbReference>
<dbReference type="AlphaFoldDB" id="A0A8H6JAN7"/>
<evidence type="ECO:0000256" key="5">
    <source>
        <dbReference type="PROSITE-ProRule" id="PRU01240"/>
    </source>
</evidence>
<feature type="active site" description="Charge relay system" evidence="5">
    <location>
        <position position="597"/>
    </location>
</feature>
<dbReference type="EMBL" id="WIGO01000536">
    <property type="protein sequence ID" value="KAF6809398.1"/>
    <property type="molecule type" value="Genomic_DNA"/>
</dbReference>
<dbReference type="PANTHER" id="PTHR43806">
    <property type="entry name" value="PEPTIDASE S8"/>
    <property type="match status" value="1"/>
</dbReference>
<dbReference type="Pfam" id="PF00082">
    <property type="entry name" value="Peptidase_S8"/>
    <property type="match status" value="1"/>
</dbReference>
<accession>A0A8H6JAN7</accession>
<dbReference type="InterPro" id="IPR023828">
    <property type="entry name" value="Peptidase_S8_Ser-AS"/>
</dbReference>
<evidence type="ECO:0000256" key="4">
    <source>
        <dbReference type="ARBA" id="ARBA00022825"/>
    </source>
</evidence>
<dbReference type="InterPro" id="IPR056002">
    <property type="entry name" value="DUF7580"/>
</dbReference>
<protein>
    <submittedName>
        <fullName evidence="9">Subtilisin-like protease</fullName>
    </submittedName>
</protein>
<dbReference type="Proteomes" id="UP000654918">
    <property type="component" value="Unassembled WGS sequence"/>
</dbReference>
<proteinExistence type="inferred from homology"/>
<dbReference type="PRINTS" id="PR00723">
    <property type="entry name" value="SUBTILISIN"/>
</dbReference>
<feature type="domain" description="Peptidase S8/S53" evidence="7">
    <location>
        <begin position="590"/>
        <end position="813"/>
    </location>
</feature>
<dbReference type="Pfam" id="PF24476">
    <property type="entry name" value="DUF7580"/>
    <property type="match status" value="1"/>
</dbReference>
<keyword evidence="10" id="KW-1185">Reference proteome</keyword>
<keyword evidence="3 5" id="KW-0378">Hydrolase</keyword>
<evidence type="ECO:0000259" key="8">
    <source>
        <dbReference type="Pfam" id="PF24476"/>
    </source>
</evidence>
<dbReference type="InterPro" id="IPR050131">
    <property type="entry name" value="Peptidase_S8_subtilisin-like"/>
</dbReference>
<comment type="similarity">
    <text evidence="1 5">Belongs to the peptidase S8 family.</text>
</comment>
<dbReference type="SUPFAM" id="SSF52743">
    <property type="entry name" value="Subtilisin-like"/>
    <property type="match status" value="1"/>
</dbReference>
<sequence>MWQLELLSLIVPAFGALGQDFIDNGDPKLSRHAHDYNSDIVVNEHKDEGLFPTLQQLARKIKKEGLGGYDACSQGPGQTETERAKYLGIIRQNTDLQLFHRDELKSESRLGRFLTRVRTAATHLLNVYFRDRSAPDNLELSQHPSSRGVKNVANSVYNALQHNWLCRCGQNSREARLSLIRHRLLAPKIPSAGLDARRRLNQARYEVLLPVCQNHQQWKVMNIEVAPEYSCKSRDADEWKSVTRDICGCLARSQLFQVNLMIENDGLWHQTPVPSDDANHHNDMEPLHHLLGDGVAMSDIMQYNPREKLILCYILANSMLFLYPGSWLHSVWDSSKVYFIRRATTSASKPFALTMPYLAVNVEEVSDGHDTTIPHEQYHRHPNILALGIMLLEIATGSAFARRSEAKQESSSERWKKDFFQASDLLEALDHQNERKSRRARRVSPALRQVIRACVYLKPPPNFPTNSLKDEGPIRQYILSCIIMPLATELVDGYKVRLEELHTSLEKELKAFNASGGTRDLLPSLEYFAALEVSKEREFMFPAENREIMFEVETRKETDFCLLADEDGEEVETDEERSNMNRDGWDTIKMVKIAILDSGISLSSEHRGMYDDDPKIWYKDWIDGDTEWRDNVGHGTHLAVLLRKIAPNAALHVARVFKKAPKGTKSANIIAKAIRHAVDDWGVDIIVMSFGLGGFNHRVNQEIQHAAQSGVLMFAAASNGGKNDEIAWPAEAGNVICVHSADGLGNPSPFTPAPRDNMRTMVLGECIRSAWPPGLRSPADQKRMSGTSCAAPIAAGVAAIILDYARGFLTDAEWMNLCQVDSMRRILGTLSGPPSRDGYCWVKHWTLFEGNSPAWIEGEIKRHLK</sequence>
<feature type="chain" id="PRO_5034060989" evidence="6">
    <location>
        <begin position="19"/>
        <end position="865"/>
    </location>
</feature>
<dbReference type="PROSITE" id="PS00138">
    <property type="entry name" value="SUBTILASE_SER"/>
    <property type="match status" value="1"/>
</dbReference>
<keyword evidence="4 5" id="KW-0720">Serine protease</keyword>
<name>A0A8H6JAN7_9PEZI</name>
<dbReference type="PANTHER" id="PTHR43806:SF11">
    <property type="entry name" value="CEREVISIN-RELATED"/>
    <property type="match status" value="1"/>
</dbReference>
<comment type="caution">
    <text evidence="9">The sequence shown here is derived from an EMBL/GenBank/DDBJ whole genome shotgun (WGS) entry which is preliminary data.</text>
</comment>
<keyword evidence="6" id="KW-0732">Signal</keyword>
<evidence type="ECO:0000313" key="9">
    <source>
        <dbReference type="EMBL" id="KAF6809398.1"/>
    </source>
</evidence>
<dbReference type="InterPro" id="IPR000209">
    <property type="entry name" value="Peptidase_S8/S53_dom"/>
</dbReference>
<dbReference type="GO" id="GO:0006508">
    <property type="term" value="P:proteolysis"/>
    <property type="evidence" value="ECO:0007669"/>
    <property type="project" value="UniProtKB-KW"/>
</dbReference>